<evidence type="ECO:0000259" key="5">
    <source>
        <dbReference type="PROSITE" id="PS51898"/>
    </source>
</evidence>
<dbReference type="PANTHER" id="PTHR30349">
    <property type="entry name" value="PHAGE INTEGRASE-RELATED"/>
    <property type="match status" value="1"/>
</dbReference>
<dbReference type="InterPro" id="IPR002104">
    <property type="entry name" value="Integrase_catalytic"/>
</dbReference>
<keyword evidence="8" id="KW-1185">Reference proteome</keyword>
<evidence type="ECO:0000313" key="7">
    <source>
        <dbReference type="EMBL" id="GAA1986633.1"/>
    </source>
</evidence>
<gene>
    <name evidence="7" type="ORF">GCM10009754_75750</name>
</gene>
<accession>A0ABN2SH44</accession>
<dbReference type="InterPro" id="IPR011010">
    <property type="entry name" value="DNA_brk_join_enz"/>
</dbReference>
<dbReference type="CDD" id="cd01189">
    <property type="entry name" value="INT_ICEBs1_C_like"/>
    <property type="match status" value="1"/>
</dbReference>
<keyword evidence="3" id="KW-0233">DNA recombination</keyword>
<dbReference type="Gene3D" id="1.10.443.10">
    <property type="entry name" value="Intergrase catalytic core"/>
    <property type="match status" value="1"/>
</dbReference>
<keyword evidence="1" id="KW-0229">DNA integration</keyword>
<proteinExistence type="predicted"/>
<dbReference type="EMBL" id="BAAANN010000044">
    <property type="protein sequence ID" value="GAA1986633.1"/>
    <property type="molecule type" value="Genomic_DNA"/>
</dbReference>
<evidence type="ECO:0000256" key="3">
    <source>
        <dbReference type="ARBA" id="ARBA00023172"/>
    </source>
</evidence>
<dbReference type="Proteomes" id="UP001501116">
    <property type="component" value="Unassembled WGS sequence"/>
</dbReference>
<dbReference type="SUPFAM" id="SSF56349">
    <property type="entry name" value="DNA breaking-rejoining enzymes"/>
    <property type="match status" value="1"/>
</dbReference>
<organism evidence="7 8">
    <name type="scientific">Amycolatopsis minnesotensis</name>
    <dbReference type="NCBI Taxonomy" id="337894"/>
    <lineage>
        <taxon>Bacteria</taxon>
        <taxon>Bacillati</taxon>
        <taxon>Actinomycetota</taxon>
        <taxon>Actinomycetes</taxon>
        <taxon>Pseudonocardiales</taxon>
        <taxon>Pseudonocardiaceae</taxon>
        <taxon>Amycolatopsis</taxon>
    </lineage>
</organism>
<protein>
    <submittedName>
        <fullName evidence="7">Site-specific integrase</fullName>
    </submittedName>
</protein>
<dbReference type="Gene3D" id="1.10.150.130">
    <property type="match status" value="1"/>
</dbReference>
<comment type="caution">
    <text evidence="7">The sequence shown here is derived from an EMBL/GenBank/DDBJ whole genome shotgun (WGS) entry which is preliminary data.</text>
</comment>
<dbReference type="InterPro" id="IPR013762">
    <property type="entry name" value="Integrase-like_cat_sf"/>
</dbReference>
<reference evidence="7 8" key="1">
    <citation type="journal article" date="2019" name="Int. J. Syst. Evol. Microbiol.">
        <title>The Global Catalogue of Microorganisms (GCM) 10K type strain sequencing project: providing services to taxonomists for standard genome sequencing and annotation.</title>
        <authorList>
            <consortium name="The Broad Institute Genomics Platform"/>
            <consortium name="The Broad Institute Genome Sequencing Center for Infectious Disease"/>
            <person name="Wu L."/>
            <person name="Ma J."/>
        </authorList>
    </citation>
    <scope>NUCLEOTIDE SEQUENCE [LARGE SCALE GENOMIC DNA]</scope>
    <source>
        <strain evidence="7 8">JCM 14545</strain>
    </source>
</reference>
<evidence type="ECO:0000256" key="1">
    <source>
        <dbReference type="ARBA" id="ARBA00022908"/>
    </source>
</evidence>
<dbReference type="PROSITE" id="PS51898">
    <property type="entry name" value="TYR_RECOMBINASE"/>
    <property type="match status" value="1"/>
</dbReference>
<feature type="domain" description="Core-binding (CB)" evidence="6">
    <location>
        <begin position="68"/>
        <end position="157"/>
    </location>
</feature>
<evidence type="ECO:0000259" key="6">
    <source>
        <dbReference type="PROSITE" id="PS51900"/>
    </source>
</evidence>
<evidence type="ECO:0000256" key="4">
    <source>
        <dbReference type="PROSITE-ProRule" id="PRU01248"/>
    </source>
</evidence>
<evidence type="ECO:0000256" key="2">
    <source>
        <dbReference type="ARBA" id="ARBA00023125"/>
    </source>
</evidence>
<sequence length="387" mass="43702">MPRRAANGLGTVVKRKDGRYQAAVYVLTTGGETERKYVYGRTWDEANDKRVEMLENNRKGVPSISSNMKLGDYLDYWLENIVQVERGPSTYSGYEIVVRRYIKKHLGEKRLNALTPAHVRRFIAKLRKEKTVLGKPLSDRYVQNVFETLRSALTSAVRRDELIGRNVARLVETPARGDFDVTPMDETAARAFIKAATEHWLNALWLILVTTGLRKGEVLGLAWSDIDLETGAFKVRRTVQRVRGKLLFGKTKTKKSTRTLYLGKVCLAALARHREATAERLTSPLNPAAGQPDDLIFVTSTGRVVEPRNVNTMLKRVLKNAELEQARVHDLRHTAATLLLVDGATIREVMEQLGHASYTTTANIYGHVLDEAKRRNASRMDRLASDY</sequence>
<dbReference type="Pfam" id="PF00589">
    <property type="entry name" value="Phage_integrase"/>
    <property type="match status" value="1"/>
</dbReference>
<dbReference type="Pfam" id="PF14659">
    <property type="entry name" value="Phage_int_SAM_3"/>
    <property type="match status" value="1"/>
</dbReference>
<keyword evidence="2 4" id="KW-0238">DNA-binding</keyword>
<name>A0ABN2SH44_9PSEU</name>
<evidence type="ECO:0000313" key="8">
    <source>
        <dbReference type="Proteomes" id="UP001501116"/>
    </source>
</evidence>
<dbReference type="InterPro" id="IPR004107">
    <property type="entry name" value="Integrase_SAM-like_N"/>
</dbReference>
<dbReference type="InterPro" id="IPR010998">
    <property type="entry name" value="Integrase_recombinase_N"/>
</dbReference>
<dbReference type="PANTHER" id="PTHR30349:SF91">
    <property type="entry name" value="INTA PROTEIN"/>
    <property type="match status" value="1"/>
</dbReference>
<dbReference type="PROSITE" id="PS51900">
    <property type="entry name" value="CB"/>
    <property type="match status" value="1"/>
</dbReference>
<dbReference type="InterPro" id="IPR044068">
    <property type="entry name" value="CB"/>
</dbReference>
<dbReference type="InterPro" id="IPR050090">
    <property type="entry name" value="Tyrosine_recombinase_XerCD"/>
</dbReference>
<feature type="domain" description="Tyr recombinase" evidence="5">
    <location>
        <begin position="179"/>
        <end position="381"/>
    </location>
</feature>